<name>A0ACC3CZ96_9PEZI</name>
<sequence length="113" mass="12583">MQKQFPSPHGIEQELEDLIRRGELNARIDLVERLLVAPTSNPRIAAQAAAIDMAKDYERTLRLRLVRLNMMNAGLELKSKAPESGVMRGSYDDGGLGKQTRRSGRTGFSNMLS</sequence>
<proteinExistence type="predicted"/>
<accession>A0ACC3CZ96</accession>
<evidence type="ECO:0000313" key="1">
    <source>
        <dbReference type="EMBL" id="KAK3059528.1"/>
    </source>
</evidence>
<protein>
    <submittedName>
        <fullName evidence="1">Uncharacterized protein</fullName>
    </submittedName>
</protein>
<keyword evidence="2" id="KW-1185">Reference proteome</keyword>
<dbReference type="EMBL" id="JAWDJW010009327">
    <property type="protein sequence ID" value="KAK3059528.1"/>
    <property type="molecule type" value="Genomic_DNA"/>
</dbReference>
<reference evidence="1" key="1">
    <citation type="submission" date="2024-09" db="EMBL/GenBank/DDBJ databases">
        <title>Black Yeasts Isolated from many extreme environments.</title>
        <authorList>
            <person name="Coleine C."/>
            <person name="Stajich J.E."/>
            <person name="Selbmann L."/>
        </authorList>
    </citation>
    <scope>NUCLEOTIDE SEQUENCE</scope>
    <source>
        <strain evidence="1">CCFEE 5737</strain>
    </source>
</reference>
<comment type="caution">
    <text evidence="1">The sequence shown here is derived from an EMBL/GenBank/DDBJ whole genome shotgun (WGS) entry which is preliminary data.</text>
</comment>
<gene>
    <name evidence="1" type="ORF">LTS18_010618</name>
</gene>
<organism evidence="1 2">
    <name type="scientific">Coniosporium uncinatum</name>
    <dbReference type="NCBI Taxonomy" id="93489"/>
    <lineage>
        <taxon>Eukaryota</taxon>
        <taxon>Fungi</taxon>
        <taxon>Dikarya</taxon>
        <taxon>Ascomycota</taxon>
        <taxon>Pezizomycotina</taxon>
        <taxon>Dothideomycetes</taxon>
        <taxon>Dothideomycetes incertae sedis</taxon>
        <taxon>Coniosporium</taxon>
    </lineage>
</organism>
<dbReference type="Proteomes" id="UP001186974">
    <property type="component" value="Unassembled WGS sequence"/>
</dbReference>
<evidence type="ECO:0000313" key="2">
    <source>
        <dbReference type="Proteomes" id="UP001186974"/>
    </source>
</evidence>